<dbReference type="AlphaFoldDB" id="D3V680"/>
<organism evidence="1 2">
    <name type="scientific">Xenorhabdus bovienii (strain SS-2004)</name>
    <name type="common">Xenorhabdus nematophila subsp. bovienii</name>
    <dbReference type="NCBI Taxonomy" id="406818"/>
    <lineage>
        <taxon>Bacteria</taxon>
        <taxon>Pseudomonadati</taxon>
        <taxon>Pseudomonadota</taxon>
        <taxon>Gammaproteobacteria</taxon>
        <taxon>Enterobacterales</taxon>
        <taxon>Morganellaceae</taxon>
        <taxon>Xenorhabdus</taxon>
    </lineage>
</organism>
<protein>
    <submittedName>
        <fullName evidence="1">Uncharacterized protein</fullName>
    </submittedName>
</protein>
<evidence type="ECO:0000313" key="1">
    <source>
        <dbReference type="EMBL" id="CBJ83159.1"/>
    </source>
</evidence>
<dbReference type="EMBL" id="FN667741">
    <property type="protein sequence ID" value="CBJ83159.1"/>
    <property type="molecule type" value="Genomic_DNA"/>
</dbReference>
<evidence type="ECO:0000313" key="2">
    <source>
        <dbReference type="Proteomes" id="UP000002045"/>
    </source>
</evidence>
<dbReference type="STRING" id="406818.XBJ1_4047"/>
<gene>
    <name evidence="1" type="ordered locus">XBJ1_4047</name>
</gene>
<proteinExistence type="predicted"/>
<dbReference type="KEGG" id="xbo:XBJ1_4047"/>
<sequence>MLLKRKASEREIPLSELFLSSFRPFRRLQVQDEFLVTPLENGSQCAINRKQAHPPLFYASPQMSVKLITKILKISMLTLKRHRFLGLKSHLAQ</sequence>
<dbReference type="HOGENOM" id="CLU_2398911_0_0_6"/>
<dbReference type="Proteomes" id="UP000002045">
    <property type="component" value="Chromosome"/>
</dbReference>
<accession>D3V680</accession>
<reference evidence="1" key="1">
    <citation type="journal article" date="2011" name="PLoS ONE">
        <title>The entomopathogenic bacterial endosymbionts xenorhabdus and photorhabdus: convergent lifestyles from divergent genomes.</title>
        <authorList>
            <person name="Chaston J.M."/>
            <person name="Suen G."/>
            <person name="Tucker S.L."/>
            <person name="Andersen A.W."/>
            <person name="Bhasin A."/>
            <person name="Bode E."/>
            <person name="Bode H.B."/>
            <person name="Brachmann A.O."/>
            <person name="Cowles C.E."/>
            <person name="Cowles K.N."/>
            <person name="Darby C."/>
            <person name="de Leon L."/>
            <person name="Drace K."/>
            <person name="Du Z."/>
            <person name="Givaudan A."/>
            <person name="Herbert Tran E.E."/>
            <person name="Jewell K.A."/>
            <person name="Knack J.J."/>
            <person name="Krasomil-Osterfeld K.C."/>
            <person name="Kukor R."/>
            <person name="Lanois A."/>
            <person name="Latreille P."/>
            <person name="Leimgruber N.K."/>
            <person name="Lipke C.M."/>
            <person name="Liu R."/>
            <person name="Lu X."/>
            <person name="Martens E.C."/>
            <person name="Marri P.R."/>
            <person name="Medigue C."/>
            <person name="Menard M.L."/>
            <person name="Miller N.M."/>
            <person name="Morales-Soto N."/>
            <person name="Norton S."/>
            <person name="Ogier J.C."/>
            <person name="Orchard S.S."/>
            <person name="Park D."/>
            <person name="Park Y."/>
            <person name="Qurollo B.A."/>
            <person name="Sugar D.R."/>
            <person name="Richards G.R."/>
            <person name="Rouy Z."/>
            <person name="Slominski B."/>
            <person name="Slominski K."/>
            <person name="Snyder H."/>
            <person name="Tjaden B.C."/>
            <person name="van der Hoeven R."/>
            <person name="Welch R.D."/>
            <person name="Wheeler C."/>
            <person name="Xiang B."/>
            <person name="Barbazuk B."/>
            <person name="Gaudriault S."/>
            <person name="Goodner B."/>
            <person name="Slater S.C."/>
            <person name="Forst S."/>
            <person name="Goldman B.S."/>
            <person name="Goodrich-Blair H."/>
        </authorList>
    </citation>
    <scope>NUCLEOTIDE SEQUENCE [LARGE SCALE GENOMIC DNA]</scope>
    <source>
        <strain evidence="1">SS-2004</strain>
    </source>
</reference>
<name>D3V680_XENBS</name>